<evidence type="ECO:0000313" key="3">
    <source>
        <dbReference type="Proteomes" id="UP000298416"/>
    </source>
</evidence>
<dbReference type="OrthoDB" id="270970at2759"/>
<dbReference type="SUPFAM" id="SSF49562">
    <property type="entry name" value="C2 domain (Calcium/lipid-binding domain, CaLB)"/>
    <property type="match status" value="1"/>
</dbReference>
<dbReference type="Proteomes" id="UP000298416">
    <property type="component" value="Unassembled WGS sequence"/>
</dbReference>
<protein>
    <recommendedName>
        <fullName evidence="1">C2 domain-containing protein</fullName>
    </recommendedName>
</protein>
<organism evidence="2">
    <name type="scientific">Salvia splendens</name>
    <name type="common">Scarlet sage</name>
    <dbReference type="NCBI Taxonomy" id="180675"/>
    <lineage>
        <taxon>Eukaryota</taxon>
        <taxon>Viridiplantae</taxon>
        <taxon>Streptophyta</taxon>
        <taxon>Embryophyta</taxon>
        <taxon>Tracheophyta</taxon>
        <taxon>Spermatophyta</taxon>
        <taxon>Magnoliopsida</taxon>
        <taxon>eudicotyledons</taxon>
        <taxon>Gunneridae</taxon>
        <taxon>Pentapetalae</taxon>
        <taxon>asterids</taxon>
        <taxon>lamiids</taxon>
        <taxon>Lamiales</taxon>
        <taxon>Lamiaceae</taxon>
        <taxon>Nepetoideae</taxon>
        <taxon>Mentheae</taxon>
        <taxon>Salviinae</taxon>
        <taxon>Salvia</taxon>
        <taxon>Salvia subgen. Calosphace</taxon>
        <taxon>core Calosphace</taxon>
    </lineage>
</organism>
<evidence type="ECO:0000313" key="2">
    <source>
        <dbReference type="EMBL" id="KAG6435965.1"/>
    </source>
</evidence>
<dbReference type="EMBL" id="PNBA02000001">
    <property type="protein sequence ID" value="KAG6435965.1"/>
    <property type="molecule type" value="Genomic_DNA"/>
</dbReference>
<comment type="caution">
    <text evidence="2">The sequence shown here is derived from an EMBL/GenBank/DDBJ whole genome shotgun (WGS) entry which is preliminary data.</text>
</comment>
<dbReference type="PROSITE" id="PS50004">
    <property type="entry name" value="C2"/>
    <property type="match status" value="1"/>
</dbReference>
<keyword evidence="3" id="KW-1185">Reference proteome</keyword>
<dbReference type="PANTHER" id="PTHR32246">
    <property type="entry name" value="INGRESSION PROTEIN FIC1"/>
    <property type="match status" value="1"/>
</dbReference>
<dbReference type="AlphaFoldDB" id="A0A8X8YTR1"/>
<proteinExistence type="predicted"/>
<evidence type="ECO:0000259" key="1">
    <source>
        <dbReference type="PROSITE" id="PS50004"/>
    </source>
</evidence>
<dbReference type="Pfam" id="PF00168">
    <property type="entry name" value="C2"/>
    <property type="match status" value="1"/>
</dbReference>
<name>A0A8X8YTR1_SALSN</name>
<reference evidence="2" key="2">
    <citation type="submission" date="2020-08" db="EMBL/GenBank/DDBJ databases">
        <title>Plant Genome Project.</title>
        <authorList>
            <person name="Zhang R.-G."/>
        </authorList>
    </citation>
    <scope>NUCLEOTIDE SEQUENCE</scope>
    <source>
        <strain evidence="2">Huo1</strain>
        <tissue evidence="2">Leaf</tissue>
    </source>
</reference>
<reference evidence="2" key="1">
    <citation type="submission" date="2018-01" db="EMBL/GenBank/DDBJ databases">
        <authorList>
            <person name="Mao J.F."/>
        </authorList>
    </citation>
    <scope>NUCLEOTIDE SEQUENCE</scope>
    <source>
        <strain evidence="2">Huo1</strain>
        <tissue evidence="2">Leaf</tissue>
    </source>
</reference>
<dbReference type="PANTHER" id="PTHR32246:SF22">
    <property type="entry name" value="C2 DOMAIN-CONTAINING PROTEIN"/>
    <property type="match status" value="1"/>
</dbReference>
<feature type="domain" description="C2" evidence="1">
    <location>
        <begin position="1"/>
        <end position="86"/>
    </location>
</feature>
<dbReference type="InterPro" id="IPR000008">
    <property type="entry name" value="C2_dom"/>
</dbReference>
<sequence>MKVYAVVSLNRDYETMRETTVDKYGNTNHRWNFPFVYSINGSYLRQPGLDVVVELFCERTLGDKLVGQVIIPVKSLFDRGLRSQSSLSYPIAGTRYAKLNILYSFEETAKPPRRRSAPWEDGDGLDILVRGLSLMTGDFSSLIN</sequence>
<dbReference type="InterPro" id="IPR035892">
    <property type="entry name" value="C2_domain_sf"/>
</dbReference>
<gene>
    <name evidence="2" type="ORF">SASPL_100846</name>
</gene>
<dbReference type="Gene3D" id="2.60.40.150">
    <property type="entry name" value="C2 domain"/>
    <property type="match status" value="1"/>
</dbReference>
<accession>A0A8X8YTR1</accession>